<dbReference type="Pfam" id="PF20182">
    <property type="entry name" value="DUF6545"/>
    <property type="match status" value="1"/>
</dbReference>
<sequence>MTPSQTLIDQTTTTAPLEIIGTGVGFGLLLIAYRMLVIRDRRPTTTAAHWYALFIGVYAALRIGVVHDWVIAHLHITLGDVRLIGAMLQVCSAAALLLLGLCWRSRTGDVRKWVRPALIAGVTMVCIALLIIHEPVRKTGLAVEELDGSWRTGAYLTLHSFLFIPAELVVVATLWQMAKSTTSARRLLVTLLSLAIAFSAFNLLLVMGAGWLMSAGVDGPLTEPRSMVRNDLALYPTLLPWIPVGIPAVVVDIRRRLGLNRGPADRMAQLRPLWSDLTAVAPAYRLAELGPDDGLPSEAEREFRMRIELEEIIFAVSRYLPPDTAWPDTPDGRAHVLGEACRKFAEHQTTADGGSSPESRMLVSAARPSWATDDAALEAVANAWAAQRPATRLIGVG</sequence>
<dbReference type="EMBL" id="PKJC01000036">
    <property type="protein sequence ID" value="PKZ62986.1"/>
    <property type="molecule type" value="Genomic_DNA"/>
</dbReference>
<feature type="transmembrane region" description="Helical" evidence="1">
    <location>
        <begin position="232"/>
        <end position="251"/>
    </location>
</feature>
<dbReference type="AlphaFoldDB" id="A0A2I1R1H5"/>
<keyword evidence="1" id="KW-1133">Transmembrane helix</keyword>
<evidence type="ECO:0000313" key="4">
    <source>
        <dbReference type="Proteomes" id="UP000234662"/>
    </source>
</evidence>
<gene>
    <name evidence="3" type="ORF">CYJ73_24220</name>
</gene>
<feature type="transmembrane region" description="Helical" evidence="1">
    <location>
        <begin position="20"/>
        <end position="38"/>
    </location>
</feature>
<keyword evidence="1" id="KW-0472">Membrane</keyword>
<keyword evidence="1" id="KW-0812">Transmembrane</keyword>
<feature type="transmembrane region" description="Helical" evidence="1">
    <location>
        <begin position="187"/>
        <end position="212"/>
    </location>
</feature>
<name>A0A2I1R1H5_9ACTN</name>
<protein>
    <recommendedName>
        <fullName evidence="2">DUF6545 domain-containing protein</fullName>
    </recommendedName>
</protein>
<accession>A0A2I1R1H5</accession>
<dbReference type="Proteomes" id="UP000234662">
    <property type="component" value="Unassembled WGS sequence"/>
</dbReference>
<comment type="caution">
    <text evidence="3">The sequence shown here is derived from an EMBL/GenBank/DDBJ whole genome shotgun (WGS) entry which is preliminary data.</text>
</comment>
<evidence type="ECO:0000256" key="1">
    <source>
        <dbReference type="SAM" id="Phobius"/>
    </source>
</evidence>
<feature type="transmembrane region" description="Helical" evidence="1">
    <location>
        <begin position="50"/>
        <end position="71"/>
    </location>
</feature>
<reference evidence="3 4" key="1">
    <citation type="submission" date="2017-12" db="EMBL/GenBank/DDBJ databases">
        <title>Phylogenetic diversity of female urinary microbiome.</title>
        <authorList>
            <person name="Thomas-White K."/>
            <person name="Wolfe A.J."/>
        </authorList>
    </citation>
    <scope>NUCLEOTIDE SEQUENCE [LARGE SCALE GENOMIC DNA]</scope>
    <source>
        <strain evidence="3 4">UMB0777</strain>
    </source>
</reference>
<feature type="domain" description="DUF6545" evidence="2">
    <location>
        <begin position="266"/>
        <end position="384"/>
    </location>
</feature>
<evidence type="ECO:0000259" key="2">
    <source>
        <dbReference type="Pfam" id="PF20182"/>
    </source>
</evidence>
<evidence type="ECO:0000313" key="3">
    <source>
        <dbReference type="EMBL" id="PKZ62986.1"/>
    </source>
</evidence>
<dbReference type="InterPro" id="IPR046675">
    <property type="entry name" value="DUF6545"/>
</dbReference>
<organism evidence="3 4">
    <name type="scientific">Gordonia terrae</name>
    <dbReference type="NCBI Taxonomy" id="2055"/>
    <lineage>
        <taxon>Bacteria</taxon>
        <taxon>Bacillati</taxon>
        <taxon>Actinomycetota</taxon>
        <taxon>Actinomycetes</taxon>
        <taxon>Mycobacteriales</taxon>
        <taxon>Gordoniaceae</taxon>
        <taxon>Gordonia</taxon>
    </lineage>
</organism>
<proteinExistence type="predicted"/>
<dbReference type="RefSeq" id="WP_101822876.1">
    <property type="nucleotide sequence ID" value="NZ_PKJC01000036.1"/>
</dbReference>
<feature type="transmembrane region" description="Helical" evidence="1">
    <location>
        <begin position="153"/>
        <end position="175"/>
    </location>
</feature>
<feature type="transmembrane region" description="Helical" evidence="1">
    <location>
        <begin position="113"/>
        <end position="133"/>
    </location>
</feature>
<feature type="transmembrane region" description="Helical" evidence="1">
    <location>
        <begin position="83"/>
        <end position="101"/>
    </location>
</feature>